<comment type="caution">
    <text evidence="13">The sequence shown here is derived from an EMBL/GenBank/DDBJ whole genome shotgun (WGS) entry which is preliminary data.</text>
</comment>
<keyword evidence="6 11" id="KW-0812">Transmembrane</keyword>
<dbReference type="Gene3D" id="3.30.700.10">
    <property type="entry name" value="Glycoprotein, Type 4 Pilin"/>
    <property type="match status" value="1"/>
</dbReference>
<evidence type="ECO:0000259" key="12">
    <source>
        <dbReference type="Pfam" id="PF12019"/>
    </source>
</evidence>
<dbReference type="eggNOG" id="COG4970">
    <property type="taxonomic scope" value="Bacteria"/>
</dbReference>
<dbReference type="OrthoDB" id="5521918at2"/>
<evidence type="ECO:0000256" key="10">
    <source>
        <dbReference type="ARBA" id="ARBA00030775"/>
    </source>
</evidence>
<sequence length="180" mass="19341">MGNKGFTFTELMIVVAVAAISVTMAFPTFLAQRNKARIKRAGRDMVSHFQMARINAMRDGRDWAIFFDAAGDAYRLVHAGADRHLDTGDDITVKTVSLSEYGDVSFGIGSGIGPRPGGVVPENGVTTFSGNTFHFDPGGISNKSGTVYMKNGKGQTFAVGTITVTGRVKAWANWGQGWEE</sequence>
<name>S7TWG0_DESML</name>
<evidence type="ECO:0000256" key="2">
    <source>
        <dbReference type="ARBA" id="ARBA00021549"/>
    </source>
</evidence>
<evidence type="ECO:0000256" key="6">
    <source>
        <dbReference type="ARBA" id="ARBA00022692"/>
    </source>
</evidence>
<protein>
    <recommendedName>
        <fullName evidence="2">Type II secretion system protein H</fullName>
    </recommendedName>
    <alternativeName>
        <fullName evidence="10">General secretion pathway protein H</fullName>
    </alternativeName>
</protein>
<organism evidence="13 14">
    <name type="scientific">Desulfococcus multivorans DSM 2059</name>
    <dbReference type="NCBI Taxonomy" id="1121405"/>
    <lineage>
        <taxon>Bacteria</taxon>
        <taxon>Pseudomonadati</taxon>
        <taxon>Thermodesulfobacteriota</taxon>
        <taxon>Desulfobacteria</taxon>
        <taxon>Desulfobacterales</taxon>
        <taxon>Desulfococcaceae</taxon>
        <taxon>Desulfococcus</taxon>
    </lineage>
</organism>
<dbReference type="InterPro" id="IPR045584">
    <property type="entry name" value="Pilin-like"/>
</dbReference>
<keyword evidence="5" id="KW-0997">Cell inner membrane</keyword>
<dbReference type="Pfam" id="PF12019">
    <property type="entry name" value="GspH"/>
    <property type="match status" value="1"/>
</dbReference>
<proteinExistence type="inferred from homology"/>
<dbReference type="EMBL" id="ATHJ01000076">
    <property type="protein sequence ID" value="EPR41386.1"/>
    <property type="molecule type" value="Genomic_DNA"/>
</dbReference>
<dbReference type="InterPro" id="IPR022346">
    <property type="entry name" value="T2SS_GspH"/>
</dbReference>
<evidence type="ECO:0000256" key="1">
    <source>
        <dbReference type="ARBA" id="ARBA00004377"/>
    </source>
</evidence>
<dbReference type="STRING" id="897.B2D07_06230"/>
<dbReference type="AlphaFoldDB" id="S7TWG0"/>
<feature type="transmembrane region" description="Helical" evidence="11">
    <location>
        <begin position="12"/>
        <end position="31"/>
    </location>
</feature>
<keyword evidence="14" id="KW-1185">Reference proteome</keyword>
<keyword evidence="4" id="KW-0488">Methylation</keyword>
<evidence type="ECO:0000256" key="4">
    <source>
        <dbReference type="ARBA" id="ARBA00022481"/>
    </source>
</evidence>
<comment type="similarity">
    <text evidence="9">Belongs to the GSP H family.</text>
</comment>
<dbReference type="GO" id="GO:0015628">
    <property type="term" value="P:protein secretion by the type II secretion system"/>
    <property type="evidence" value="ECO:0007669"/>
    <property type="project" value="InterPro"/>
</dbReference>
<evidence type="ECO:0000256" key="5">
    <source>
        <dbReference type="ARBA" id="ARBA00022519"/>
    </source>
</evidence>
<reference evidence="13 14" key="1">
    <citation type="journal article" date="2013" name="Genome Announc.">
        <title>Draft genome sequences for three mercury-methylating, sulfate-reducing bacteria.</title>
        <authorList>
            <person name="Brown S.D."/>
            <person name="Hurt R.A.Jr."/>
            <person name="Gilmour C.C."/>
            <person name="Elias D.A."/>
        </authorList>
    </citation>
    <scope>NUCLEOTIDE SEQUENCE [LARGE SCALE GENOMIC DNA]</scope>
    <source>
        <strain evidence="13 14">DSM 2059</strain>
    </source>
</reference>
<feature type="domain" description="General secretion pathway GspH" evidence="12">
    <location>
        <begin position="42"/>
        <end position="155"/>
    </location>
</feature>
<dbReference type="Proteomes" id="UP000014977">
    <property type="component" value="Unassembled WGS sequence"/>
</dbReference>
<dbReference type="SUPFAM" id="SSF54523">
    <property type="entry name" value="Pili subunits"/>
    <property type="match status" value="1"/>
</dbReference>
<gene>
    <name evidence="13" type="ORF">dsmv_2167</name>
</gene>
<dbReference type="InterPro" id="IPR012902">
    <property type="entry name" value="N_methyl_site"/>
</dbReference>
<dbReference type="GO" id="GO:0005886">
    <property type="term" value="C:plasma membrane"/>
    <property type="evidence" value="ECO:0007669"/>
    <property type="project" value="UniProtKB-SubCell"/>
</dbReference>
<dbReference type="Pfam" id="PF07963">
    <property type="entry name" value="N_methyl"/>
    <property type="match status" value="1"/>
</dbReference>
<evidence type="ECO:0000313" key="13">
    <source>
        <dbReference type="EMBL" id="EPR41386.1"/>
    </source>
</evidence>
<dbReference type="RefSeq" id="WP_020876598.1">
    <property type="nucleotide sequence ID" value="NZ_ATHJ01000076.1"/>
</dbReference>
<keyword evidence="8 11" id="KW-0472">Membrane</keyword>
<keyword evidence="7 11" id="KW-1133">Transmembrane helix</keyword>
<evidence type="ECO:0000256" key="7">
    <source>
        <dbReference type="ARBA" id="ARBA00022989"/>
    </source>
</evidence>
<evidence type="ECO:0000256" key="3">
    <source>
        <dbReference type="ARBA" id="ARBA00022475"/>
    </source>
</evidence>
<dbReference type="GO" id="GO:0015627">
    <property type="term" value="C:type II protein secretion system complex"/>
    <property type="evidence" value="ECO:0007669"/>
    <property type="project" value="InterPro"/>
</dbReference>
<evidence type="ECO:0000256" key="8">
    <source>
        <dbReference type="ARBA" id="ARBA00023136"/>
    </source>
</evidence>
<evidence type="ECO:0000256" key="11">
    <source>
        <dbReference type="SAM" id="Phobius"/>
    </source>
</evidence>
<evidence type="ECO:0000313" key="14">
    <source>
        <dbReference type="Proteomes" id="UP000014977"/>
    </source>
</evidence>
<evidence type="ECO:0000256" key="9">
    <source>
        <dbReference type="ARBA" id="ARBA00025772"/>
    </source>
</evidence>
<accession>S7TWG0</accession>
<comment type="subcellular location">
    <subcellularLocation>
        <location evidence="1">Cell inner membrane</location>
        <topology evidence="1">Single-pass membrane protein</topology>
    </subcellularLocation>
</comment>
<dbReference type="NCBIfam" id="TIGR02532">
    <property type="entry name" value="IV_pilin_GFxxxE"/>
    <property type="match status" value="1"/>
</dbReference>
<keyword evidence="3" id="KW-1003">Cell membrane</keyword>